<protein>
    <submittedName>
        <fullName evidence="1">Uncharacterized protein</fullName>
    </submittedName>
</protein>
<dbReference type="EMBL" id="BTCM01000007">
    <property type="protein sequence ID" value="GMK59055.1"/>
    <property type="molecule type" value="Genomic_DNA"/>
</dbReference>
<comment type="caution">
    <text evidence="1">The sequence shown here is derived from an EMBL/GenBank/DDBJ whole genome shotgun (WGS) entry which is preliminary data.</text>
</comment>
<dbReference type="Proteomes" id="UP001222932">
    <property type="component" value="Unassembled WGS sequence"/>
</dbReference>
<dbReference type="AlphaFoldDB" id="A0AAD3TY49"/>
<evidence type="ECO:0000313" key="2">
    <source>
        <dbReference type="Proteomes" id="UP001222932"/>
    </source>
</evidence>
<gene>
    <name evidence="1" type="ORF">CspeluHIS016_0700700</name>
</gene>
<reference evidence="1" key="2">
    <citation type="submission" date="2023-06" db="EMBL/GenBank/DDBJ databases">
        <authorList>
            <person name="Kobayashi Y."/>
            <person name="Kayamori A."/>
            <person name="Aoki K."/>
            <person name="Shiwa Y."/>
            <person name="Fujita N."/>
            <person name="Sugita T."/>
            <person name="Iwasaki W."/>
            <person name="Tanaka N."/>
            <person name="Takashima M."/>
        </authorList>
    </citation>
    <scope>NUCLEOTIDE SEQUENCE</scope>
    <source>
        <strain evidence="1">HIS016</strain>
    </source>
</reference>
<reference evidence="1" key="1">
    <citation type="journal article" date="2023" name="BMC Genomics">
        <title>Chromosome-level genome assemblies of Cutaneotrichosporon spp. (Trichosporonales, Basidiomycota) reveal imbalanced evolution between nucleotide sequences and chromosome synteny.</title>
        <authorList>
            <person name="Kobayashi Y."/>
            <person name="Kayamori A."/>
            <person name="Aoki K."/>
            <person name="Shiwa Y."/>
            <person name="Matsutani M."/>
            <person name="Fujita N."/>
            <person name="Sugita T."/>
            <person name="Iwasaki W."/>
            <person name="Tanaka N."/>
            <person name="Takashima M."/>
        </authorList>
    </citation>
    <scope>NUCLEOTIDE SEQUENCE</scope>
    <source>
        <strain evidence="1">HIS016</strain>
    </source>
</reference>
<organism evidence="1 2">
    <name type="scientific">Cutaneotrichosporon spelunceum</name>
    <dbReference type="NCBI Taxonomy" id="1672016"/>
    <lineage>
        <taxon>Eukaryota</taxon>
        <taxon>Fungi</taxon>
        <taxon>Dikarya</taxon>
        <taxon>Basidiomycota</taxon>
        <taxon>Agaricomycotina</taxon>
        <taxon>Tremellomycetes</taxon>
        <taxon>Trichosporonales</taxon>
        <taxon>Trichosporonaceae</taxon>
        <taxon>Cutaneotrichosporon</taxon>
    </lineage>
</organism>
<name>A0AAD3TY49_9TREE</name>
<accession>A0AAD3TY49</accession>
<keyword evidence="2" id="KW-1185">Reference proteome</keyword>
<proteinExistence type="predicted"/>
<sequence length="272" mass="30229">MSTPHHLPDELPDRRDPELEALALTAVRIYNATRKDARTDELGGSEPWLAIDNVCFTLAVLHNAWLEMKSGPTRLPCWEEAMAKIARSARLAYDTHVLTTFKPEGSTLLRPSFGVGCGFGARHVPPPREEVQAYVEEVMEWWWLAELRALAETRLPKGYAQVLDRVPILPRASFTPPASPAPVAQNVASPGQIDSSLPLDSAYAHKSLHVVMGWRANAQMGILALHVERGRWVWYSDFRPSDTARKVLTEAGISPLLTQPMLPGSLRGNAWE</sequence>
<evidence type="ECO:0000313" key="1">
    <source>
        <dbReference type="EMBL" id="GMK59055.1"/>
    </source>
</evidence>